<sequence>MKKLFRQLEQSDLFQYRAELLRKKMKVSTIN</sequence>
<proteinExistence type="predicted"/>
<comment type="caution">
    <text evidence="1">The sequence shown here is derived from an EMBL/GenBank/DDBJ whole genome shotgun (WGS) entry which is preliminary data.</text>
</comment>
<name>A0A7V9Z286_9BACL</name>
<reference evidence="1 2" key="1">
    <citation type="submission" date="2020-07" db="EMBL/GenBank/DDBJ databases">
        <title>Genomic Encyclopedia of Type Strains, Phase IV (KMG-IV): sequencing the most valuable type-strain genomes for metagenomic binning, comparative biology and taxonomic classification.</title>
        <authorList>
            <person name="Goeker M."/>
        </authorList>
    </citation>
    <scope>NUCLEOTIDE SEQUENCE [LARGE SCALE GENOMIC DNA]</scope>
    <source>
        <strain evidence="1 2">DSM 25220</strain>
    </source>
</reference>
<keyword evidence="2" id="KW-1185">Reference proteome</keyword>
<dbReference type="Proteomes" id="UP000580891">
    <property type="component" value="Unassembled WGS sequence"/>
</dbReference>
<accession>A0A7V9Z286</accession>
<dbReference type="EMBL" id="JACDUU010000007">
    <property type="protein sequence ID" value="MBA2872593.1"/>
    <property type="molecule type" value="Genomic_DNA"/>
</dbReference>
<evidence type="ECO:0000313" key="2">
    <source>
        <dbReference type="Proteomes" id="UP000580891"/>
    </source>
</evidence>
<protein>
    <submittedName>
        <fullName evidence="1">Uncharacterized protein</fullName>
    </submittedName>
</protein>
<gene>
    <name evidence="1" type="ORF">HNQ85_002904</name>
</gene>
<evidence type="ECO:0000313" key="1">
    <source>
        <dbReference type="EMBL" id="MBA2872593.1"/>
    </source>
</evidence>
<dbReference type="AlphaFoldDB" id="A0A7V9Z286"/>
<organism evidence="1 2">
    <name type="scientific">[Anoxybacillus] calidus</name>
    <dbReference type="NCBI Taxonomy" id="575178"/>
    <lineage>
        <taxon>Bacteria</taxon>
        <taxon>Bacillati</taxon>
        <taxon>Bacillota</taxon>
        <taxon>Bacilli</taxon>
        <taxon>Bacillales</taxon>
        <taxon>Anoxybacillaceae</taxon>
        <taxon>Paranoxybacillus</taxon>
    </lineage>
</organism>